<organism evidence="1 2">
    <name type="scientific">Dreissena polymorpha</name>
    <name type="common">Zebra mussel</name>
    <name type="synonym">Mytilus polymorpha</name>
    <dbReference type="NCBI Taxonomy" id="45954"/>
    <lineage>
        <taxon>Eukaryota</taxon>
        <taxon>Metazoa</taxon>
        <taxon>Spiralia</taxon>
        <taxon>Lophotrochozoa</taxon>
        <taxon>Mollusca</taxon>
        <taxon>Bivalvia</taxon>
        <taxon>Autobranchia</taxon>
        <taxon>Heteroconchia</taxon>
        <taxon>Euheterodonta</taxon>
        <taxon>Imparidentia</taxon>
        <taxon>Neoheterodontei</taxon>
        <taxon>Myida</taxon>
        <taxon>Dreissenoidea</taxon>
        <taxon>Dreissenidae</taxon>
        <taxon>Dreissena</taxon>
    </lineage>
</organism>
<protein>
    <submittedName>
        <fullName evidence="1">Uncharacterized protein</fullName>
    </submittedName>
</protein>
<dbReference type="EMBL" id="JAIWYP010000009">
    <property type="protein sequence ID" value="KAH3778034.1"/>
    <property type="molecule type" value="Genomic_DNA"/>
</dbReference>
<comment type="caution">
    <text evidence="1">The sequence shown here is derived from an EMBL/GenBank/DDBJ whole genome shotgun (WGS) entry which is preliminary data.</text>
</comment>
<accession>A0A9D4EF71</accession>
<name>A0A9D4EF71_DREPO</name>
<evidence type="ECO:0000313" key="1">
    <source>
        <dbReference type="EMBL" id="KAH3778034.1"/>
    </source>
</evidence>
<reference evidence="1" key="2">
    <citation type="submission" date="2020-11" db="EMBL/GenBank/DDBJ databases">
        <authorList>
            <person name="McCartney M.A."/>
            <person name="Auch B."/>
            <person name="Kono T."/>
            <person name="Mallez S."/>
            <person name="Becker A."/>
            <person name="Gohl D.M."/>
            <person name="Silverstein K.A.T."/>
            <person name="Koren S."/>
            <person name="Bechman K.B."/>
            <person name="Herman A."/>
            <person name="Abrahante J.E."/>
            <person name="Garbe J."/>
        </authorList>
    </citation>
    <scope>NUCLEOTIDE SEQUENCE</scope>
    <source>
        <strain evidence="1">Duluth1</strain>
        <tissue evidence="1">Whole animal</tissue>
    </source>
</reference>
<gene>
    <name evidence="1" type="ORF">DPMN_179487</name>
</gene>
<dbReference type="AlphaFoldDB" id="A0A9D4EF71"/>
<reference evidence="1" key="1">
    <citation type="journal article" date="2019" name="bioRxiv">
        <title>The Genome of the Zebra Mussel, Dreissena polymorpha: A Resource for Invasive Species Research.</title>
        <authorList>
            <person name="McCartney M.A."/>
            <person name="Auch B."/>
            <person name="Kono T."/>
            <person name="Mallez S."/>
            <person name="Zhang Y."/>
            <person name="Obille A."/>
            <person name="Becker A."/>
            <person name="Abrahante J.E."/>
            <person name="Garbe J."/>
            <person name="Badalamenti J.P."/>
            <person name="Herman A."/>
            <person name="Mangelson H."/>
            <person name="Liachko I."/>
            <person name="Sullivan S."/>
            <person name="Sone E.D."/>
            <person name="Koren S."/>
            <person name="Silverstein K.A.T."/>
            <person name="Beckman K.B."/>
            <person name="Gohl D.M."/>
        </authorList>
    </citation>
    <scope>NUCLEOTIDE SEQUENCE</scope>
    <source>
        <strain evidence="1">Duluth1</strain>
        <tissue evidence="1">Whole animal</tissue>
    </source>
</reference>
<sequence>MKETKGEWIEEQCIIIDKEITTCSSKMAYNTLNSNEDQSAQRQYYIRRWSTRISLPKVPQS</sequence>
<proteinExistence type="predicted"/>
<evidence type="ECO:0000313" key="2">
    <source>
        <dbReference type="Proteomes" id="UP000828390"/>
    </source>
</evidence>
<keyword evidence="2" id="KW-1185">Reference proteome</keyword>
<dbReference type="Proteomes" id="UP000828390">
    <property type="component" value="Unassembled WGS sequence"/>
</dbReference>